<dbReference type="GO" id="GO:0003700">
    <property type="term" value="F:DNA-binding transcription factor activity"/>
    <property type="evidence" value="ECO:0007669"/>
    <property type="project" value="InterPro"/>
</dbReference>
<dbReference type="InterPro" id="IPR000551">
    <property type="entry name" value="MerR-type_HTH_dom"/>
</dbReference>
<keyword evidence="1" id="KW-0238">DNA-binding</keyword>
<protein>
    <recommendedName>
        <fullName evidence="2">HTH merR-type domain-containing protein</fullName>
    </recommendedName>
</protein>
<dbReference type="GO" id="GO:0003677">
    <property type="term" value="F:DNA binding"/>
    <property type="evidence" value="ECO:0007669"/>
    <property type="project" value="UniProtKB-KW"/>
</dbReference>
<dbReference type="AlphaFoldDB" id="A0A917W657"/>
<gene>
    <name evidence="3" type="ORF">GCM10011575_26570</name>
</gene>
<dbReference type="SUPFAM" id="SSF55136">
    <property type="entry name" value="Probable bacterial effector-binding domain"/>
    <property type="match status" value="1"/>
</dbReference>
<dbReference type="PROSITE" id="PS50937">
    <property type="entry name" value="HTH_MERR_2"/>
    <property type="match status" value="1"/>
</dbReference>
<dbReference type="Gene3D" id="1.10.1660.10">
    <property type="match status" value="1"/>
</dbReference>
<dbReference type="CDD" id="cd01107">
    <property type="entry name" value="HTH_BmrR"/>
    <property type="match status" value="1"/>
</dbReference>
<evidence type="ECO:0000313" key="3">
    <source>
        <dbReference type="EMBL" id="GGL66757.1"/>
    </source>
</evidence>
<evidence type="ECO:0000313" key="4">
    <source>
        <dbReference type="Proteomes" id="UP000613840"/>
    </source>
</evidence>
<dbReference type="Pfam" id="PF06445">
    <property type="entry name" value="GyrI-like"/>
    <property type="match status" value="1"/>
</dbReference>
<dbReference type="Proteomes" id="UP000613840">
    <property type="component" value="Unassembled WGS sequence"/>
</dbReference>
<comment type="caution">
    <text evidence="3">The sequence shown here is derived from an EMBL/GenBank/DDBJ whole genome shotgun (WGS) entry which is preliminary data.</text>
</comment>
<dbReference type="SMART" id="SM00422">
    <property type="entry name" value="HTH_MERR"/>
    <property type="match status" value="1"/>
</dbReference>
<keyword evidence="4" id="KW-1185">Reference proteome</keyword>
<proteinExistence type="predicted"/>
<dbReference type="SUPFAM" id="SSF46955">
    <property type="entry name" value="Putative DNA-binding domain"/>
    <property type="match status" value="1"/>
</dbReference>
<dbReference type="EMBL" id="BMMZ01000006">
    <property type="protein sequence ID" value="GGL66757.1"/>
    <property type="molecule type" value="Genomic_DNA"/>
</dbReference>
<name>A0A917W657_9ACTN</name>
<sequence length="453" mass="49315">MLSIGEFASLGRVTVRLLRYYDEIGLLRPARVDPDSNYRSYAPGQVPVLNRILQLRDFGIRLDDISRIVHGELATEAEQELLRTARGRLADQVEDNMLRLARLDAYQKASEGEPMPDTIAVEVGPVPARRIAYLEGFAGGWGNRHIGPVVGPLFDQLDRGLGAAGITDAGPAIAIYEAQDAGDATAVLVTAALVVDDAIGPSAGYRVRTLPDIGCAAIAIHRGDLSTIDQSWHALTDWVPANGYEMTGICREVYLTPGDRPQIEWVTQLVQPSVGRDQPGVTGSMDDGLDVVQPDHAVVVTLAAVDHARRLDLLVDEQEEVVADQFHLVQRLAQRHRCGLVGLLPYHQRTVALDLHAGDVAGLNAVVVRTVDRGEVGRDRRRRLLQRARLVAAVVHPAPVRRLAQLGHQLLQGKVESGRLGFGRRFGADHRALGVQGDLHPASMIKLSSVVFH</sequence>
<dbReference type="Pfam" id="PF13411">
    <property type="entry name" value="MerR_1"/>
    <property type="match status" value="1"/>
</dbReference>
<reference evidence="3" key="1">
    <citation type="journal article" date="2014" name="Int. J. Syst. Evol. Microbiol.">
        <title>Complete genome sequence of Corynebacterium casei LMG S-19264T (=DSM 44701T), isolated from a smear-ripened cheese.</title>
        <authorList>
            <consortium name="US DOE Joint Genome Institute (JGI-PGF)"/>
            <person name="Walter F."/>
            <person name="Albersmeier A."/>
            <person name="Kalinowski J."/>
            <person name="Ruckert C."/>
        </authorList>
    </citation>
    <scope>NUCLEOTIDE SEQUENCE</scope>
    <source>
        <strain evidence="3">CGMCC 4.7306</strain>
    </source>
</reference>
<dbReference type="PANTHER" id="PTHR30204:SF97">
    <property type="entry name" value="MERR FAMILY REGULATORY PROTEIN"/>
    <property type="match status" value="1"/>
</dbReference>
<dbReference type="InterPro" id="IPR047057">
    <property type="entry name" value="MerR_fam"/>
</dbReference>
<dbReference type="Gene3D" id="3.20.80.10">
    <property type="entry name" value="Regulatory factor, effector binding domain"/>
    <property type="match status" value="1"/>
</dbReference>
<reference evidence="3" key="2">
    <citation type="submission" date="2020-09" db="EMBL/GenBank/DDBJ databases">
        <authorList>
            <person name="Sun Q."/>
            <person name="Zhou Y."/>
        </authorList>
    </citation>
    <scope>NUCLEOTIDE SEQUENCE</scope>
    <source>
        <strain evidence="3">CGMCC 4.7306</strain>
    </source>
</reference>
<organism evidence="3 4">
    <name type="scientific">Microlunatus endophyticus</name>
    <dbReference type="NCBI Taxonomy" id="1716077"/>
    <lineage>
        <taxon>Bacteria</taxon>
        <taxon>Bacillati</taxon>
        <taxon>Actinomycetota</taxon>
        <taxon>Actinomycetes</taxon>
        <taxon>Propionibacteriales</taxon>
        <taxon>Propionibacteriaceae</taxon>
        <taxon>Microlunatus</taxon>
    </lineage>
</organism>
<evidence type="ECO:0000259" key="2">
    <source>
        <dbReference type="PROSITE" id="PS50937"/>
    </source>
</evidence>
<feature type="domain" description="HTH merR-type" evidence="2">
    <location>
        <begin position="1"/>
        <end position="71"/>
    </location>
</feature>
<dbReference type="InterPro" id="IPR009061">
    <property type="entry name" value="DNA-bd_dom_put_sf"/>
</dbReference>
<dbReference type="InterPro" id="IPR011256">
    <property type="entry name" value="Reg_factor_effector_dom_sf"/>
</dbReference>
<evidence type="ECO:0000256" key="1">
    <source>
        <dbReference type="ARBA" id="ARBA00023125"/>
    </source>
</evidence>
<accession>A0A917W657</accession>
<dbReference type="PANTHER" id="PTHR30204">
    <property type="entry name" value="REDOX-CYCLING DRUG-SENSING TRANSCRIPTIONAL ACTIVATOR SOXR"/>
    <property type="match status" value="1"/>
</dbReference>
<dbReference type="InterPro" id="IPR029442">
    <property type="entry name" value="GyrI-like"/>
</dbReference>